<dbReference type="Proteomes" id="UP000561181">
    <property type="component" value="Unassembled WGS sequence"/>
</dbReference>
<protein>
    <submittedName>
        <fullName evidence="2">Uncharacterized protein</fullName>
    </submittedName>
</protein>
<dbReference type="EMBL" id="JABCRE010000002">
    <property type="protein sequence ID" value="NMW31262.1"/>
    <property type="molecule type" value="Genomic_DNA"/>
</dbReference>
<feature type="transmembrane region" description="Helical" evidence="1">
    <location>
        <begin position="77"/>
        <end position="98"/>
    </location>
</feature>
<dbReference type="AlphaFoldDB" id="A0A848QFC0"/>
<feature type="transmembrane region" description="Helical" evidence="1">
    <location>
        <begin position="118"/>
        <end position="142"/>
    </location>
</feature>
<feature type="transmembrane region" description="Helical" evidence="1">
    <location>
        <begin position="9"/>
        <end position="27"/>
    </location>
</feature>
<evidence type="ECO:0000256" key="1">
    <source>
        <dbReference type="SAM" id="Phobius"/>
    </source>
</evidence>
<accession>A0A848QFC0</accession>
<reference evidence="2 3" key="1">
    <citation type="submission" date="2020-04" db="EMBL/GenBank/DDBJ databases">
        <authorList>
            <person name="Liu A."/>
        </authorList>
    </citation>
    <scope>NUCLEOTIDE SEQUENCE [LARGE SCALE GENOMIC DNA]</scope>
    <source>
        <strain evidence="2 3">RZ02</strain>
    </source>
</reference>
<sequence length="148" mass="16659">MKIDKAPEVHIATFGFFTSFIWEMLQMPFFDVGAATSWESTLGCTRATFGDAGILVLAYTVVSILNRDRHWMHRPNFGKIGTYLLTGLGITVIIEKIATNVPSESGWGWRYSELMPLLPGTNIGLVPILMWIVVPLITLWFARRQPQS</sequence>
<feature type="transmembrane region" description="Helical" evidence="1">
    <location>
        <begin position="47"/>
        <end position="65"/>
    </location>
</feature>
<keyword evidence="3" id="KW-1185">Reference proteome</keyword>
<organism evidence="2 3">
    <name type="scientific">Pontixanthobacter rizhaonensis</name>
    <dbReference type="NCBI Taxonomy" id="2730337"/>
    <lineage>
        <taxon>Bacteria</taxon>
        <taxon>Pseudomonadati</taxon>
        <taxon>Pseudomonadota</taxon>
        <taxon>Alphaproteobacteria</taxon>
        <taxon>Sphingomonadales</taxon>
        <taxon>Erythrobacteraceae</taxon>
        <taxon>Pontixanthobacter</taxon>
    </lineage>
</organism>
<keyword evidence="1" id="KW-0472">Membrane</keyword>
<comment type="caution">
    <text evidence="2">The sequence shown here is derived from an EMBL/GenBank/DDBJ whole genome shotgun (WGS) entry which is preliminary data.</text>
</comment>
<dbReference type="RefSeq" id="WP_170010597.1">
    <property type="nucleotide sequence ID" value="NZ_JABCRE010000002.1"/>
</dbReference>
<gene>
    <name evidence="2" type="ORF">HKD42_04235</name>
</gene>
<evidence type="ECO:0000313" key="2">
    <source>
        <dbReference type="EMBL" id="NMW31262.1"/>
    </source>
</evidence>
<name>A0A848QFC0_9SPHN</name>
<evidence type="ECO:0000313" key="3">
    <source>
        <dbReference type="Proteomes" id="UP000561181"/>
    </source>
</evidence>
<keyword evidence="1" id="KW-0812">Transmembrane</keyword>
<proteinExistence type="predicted"/>
<keyword evidence="1" id="KW-1133">Transmembrane helix</keyword>